<keyword evidence="1" id="KW-0472">Membrane</keyword>
<evidence type="ECO:0000313" key="3">
    <source>
        <dbReference type="Proteomes" id="UP001615550"/>
    </source>
</evidence>
<feature type="transmembrane region" description="Helical" evidence="1">
    <location>
        <begin position="51"/>
        <end position="70"/>
    </location>
</feature>
<sequence length="132" mass="15302">MDEQKNNKPLFSQFAQWISELSGKAGSFLLASLLIVIWLVTGPFFNYSDTWQLLINTGTTIVTFLMVFLIQNTQNRDTKIINLKLDELIKSHLRADNLSIDLASLSDKELEKLEKHYNKVCHERSQRMNKNE</sequence>
<proteinExistence type="predicted"/>
<accession>A0ABW8DD90</accession>
<dbReference type="InterPro" id="IPR007251">
    <property type="entry name" value="Iron_permease_Fet4"/>
</dbReference>
<dbReference type="Pfam" id="PF04120">
    <property type="entry name" value="Iron_permease"/>
    <property type="match status" value="1"/>
</dbReference>
<reference evidence="2 3" key="1">
    <citation type="submission" date="2024-08" db="EMBL/GenBank/DDBJ databases">
        <title>Draft Genome Sequence of Legionella lytica strain DSB2004, Isolated From a Fire Sprinkler System.</title>
        <authorList>
            <person name="Everhart A.D."/>
            <person name="Kidane D.T."/>
            <person name="Farone A.L."/>
            <person name="Farone M.B."/>
        </authorList>
    </citation>
    <scope>NUCLEOTIDE SEQUENCE [LARGE SCALE GENOMIC DNA]</scope>
    <source>
        <strain evidence="2 3">DSB2004</strain>
    </source>
</reference>
<comment type="caution">
    <text evidence="2">The sequence shown here is derived from an EMBL/GenBank/DDBJ whole genome shotgun (WGS) entry which is preliminary data.</text>
</comment>
<keyword evidence="3" id="KW-1185">Reference proteome</keyword>
<organism evidence="2 3">
    <name type="scientific">Legionella lytica</name>
    <dbReference type="NCBI Taxonomy" id="96232"/>
    <lineage>
        <taxon>Bacteria</taxon>
        <taxon>Pseudomonadati</taxon>
        <taxon>Pseudomonadota</taxon>
        <taxon>Gammaproteobacteria</taxon>
        <taxon>Legionellales</taxon>
        <taxon>Legionellaceae</taxon>
        <taxon>Legionella</taxon>
    </lineage>
</organism>
<evidence type="ECO:0000256" key="1">
    <source>
        <dbReference type="SAM" id="Phobius"/>
    </source>
</evidence>
<keyword evidence="1" id="KW-0812">Transmembrane</keyword>
<name>A0ABW8DD90_9GAMM</name>
<dbReference type="Proteomes" id="UP001615550">
    <property type="component" value="Unassembled WGS sequence"/>
</dbReference>
<evidence type="ECO:0000313" key="2">
    <source>
        <dbReference type="EMBL" id="MFJ1269941.1"/>
    </source>
</evidence>
<dbReference type="EMBL" id="JBGORX010000011">
    <property type="protein sequence ID" value="MFJ1269941.1"/>
    <property type="molecule type" value="Genomic_DNA"/>
</dbReference>
<gene>
    <name evidence="2" type="ORF">ACD661_15385</name>
</gene>
<dbReference type="RefSeq" id="WP_400188756.1">
    <property type="nucleotide sequence ID" value="NZ_JBGORX010000011.1"/>
</dbReference>
<feature type="transmembrane region" description="Helical" evidence="1">
    <location>
        <begin position="21"/>
        <end position="45"/>
    </location>
</feature>
<keyword evidence="1" id="KW-1133">Transmembrane helix</keyword>
<protein>
    <submittedName>
        <fullName evidence="2">Low affinity iron permease family protein</fullName>
    </submittedName>
</protein>